<evidence type="ECO:0000256" key="1">
    <source>
        <dbReference type="PROSITE-ProRule" id="PRU00169"/>
    </source>
</evidence>
<organism evidence="3 4">
    <name type="scientific">Mesobaculum littorinae</name>
    <dbReference type="NCBI Taxonomy" id="2486419"/>
    <lineage>
        <taxon>Bacteria</taxon>
        <taxon>Pseudomonadati</taxon>
        <taxon>Pseudomonadota</taxon>
        <taxon>Alphaproteobacteria</taxon>
        <taxon>Rhodobacterales</taxon>
        <taxon>Roseobacteraceae</taxon>
        <taxon>Mesobaculum</taxon>
    </lineage>
</organism>
<proteinExistence type="predicted"/>
<reference evidence="3 4" key="1">
    <citation type="submission" date="2018-11" db="EMBL/GenBank/DDBJ databases">
        <title>Mesobaculum littorinae gen. nov., sp. nov., isolated from Littorina scabra that represents a novel genus of the order Rhodobacteraceae.</title>
        <authorList>
            <person name="Li F."/>
        </authorList>
    </citation>
    <scope>NUCLEOTIDE SEQUENCE [LARGE SCALE GENOMIC DNA]</scope>
    <source>
        <strain evidence="3 4">M0103</strain>
    </source>
</reference>
<gene>
    <name evidence="3" type="ORF">EKE94_07135</name>
</gene>
<dbReference type="SUPFAM" id="SSF52172">
    <property type="entry name" value="CheY-like"/>
    <property type="match status" value="1"/>
</dbReference>
<dbReference type="InterPro" id="IPR001789">
    <property type="entry name" value="Sig_transdc_resp-reg_receiver"/>
</dbReference>
<dbReference type="Proteomes" id="UP000285908">
    <property type="component" value="Unassembled WGS sequence"/>
</dbReference>
<evidence type="ECO:0000313" key="4">
    <source>
        <dbReference type="Proteomes" id="UP000285908"/>
    </source>
</evidence>
<sequence>MQVLIANCDTENSNAWSTVFEAAGHRVVCASTVWEAEQKLLCQRFDLLIACLELGDDSGLSLVTMAGLRTPPTMVLLMTASRTFCRGELFGFGNNIEVVLPESIPPEELLAVGEYRACLRCGGCVATCVLNTPSCPPSFLRVNGGRSVLG</sequence>
<name>A0A438AJ78_9RHOB</name>
<protein>
    <submittedName>
        <fullName evidence="3">Response regulator transcription factor</fullName>
    </submittedName>
</protein>
<comment type="caution">
    <text evidence="3">The sequence shown here is derived from an EMBL/GenBank/DDBJ whole genome shotgun (WGS) entry which is preliminary data.</text>
</comment>
<evidence type="ECO:0000259" key="2">
    <source>
        <dbReference type="PROSITE" id="PS50110"/>
    </source>
</evidence>
<evidence type="ECO:0000313" key="3">
    <source>
        <dbReference type="EMBL" id="RVV98675.1"/>
    </source>
</evidence>
<dbReference type="Gene3D" id="3.40.50.2300">
    <property type="match status" value="1"/>
</dbReference>
<dbReference type="PROSITE" id="PS50110">
    <property type="entry name" value="RESPONSE_REGULATORY"/>
    <property type="match status" value="1"/>
</dbReference>
<comment type="caution">
    <text evidence="1">Lacks conserved residue(s) required for the propagation of feature annotation.</text>
</comment>
<keyword evidence="4" id="KW-1185">Reference proteome</keyword>
<dbReference type="EMBL" id="RQXX01000002">
    <property type="protein sequence ID" value="RVV98675.1"/>
    <property type="molecule type" value="Genomic_DNA"/>
</dbReference>
<dbReference type="InterPro" id="IPR011006">
    <property type="entry name" value="CheY-like_superfamily"/>
</dbReference>
<dbReference type="GO" id="GO:0000160">
    <property type="term" value="P:phosphorelay signal transduction system"/>
    <property type="evidence" value="ECO:0007669"/>
    <property type="project" value="InterPro"/>
</dbReference>
<dbReference type="OrthoDB" id="7874292at2"/>
<dbReference type="CDD" id="cd00156">
    <property type="entry name" value="REC"/>
    <property type="match status" value="1"/>
</dbReference>
<dbReference type="RefSeq" id="WP_127905906.1">
    <property type="nucleotide sequence ID" value="NZ_RQXX01000002.1"/>
</dbReference>
<feature type="domain" description="Response regulatory" evidence="2">
    <location>
        <begin position="2"/>
        <end position="117"/>
    </location>
</feature>
<accession>A0A438AJ78</accession>
<dbReference type="AlphaFoldDB" id="A0A438AJ78"/>